<dbReference type="SUPFAM" id="SSF53244">
    <property type="entry name" value="MurD-like peptide ligases, peptide-binding domain"/>
    <property type="match status" value="1"/>
</dbReference>
<dbReference type="PIRSF" id="PIRSF001563">
    <property type="entry name" value="Folylpolyglu_synth"/>
    <property type="match status" value="1"/>
</dbReference>
<dbReference type="GO" id="GO:0005737">
    <property type="term" value="C:cytoplasm"/>
    <property type="evidence" value="ECO:0007669"/>
    <property type="project" value="TreeGrafter"/>
</dbReference>
<comment type="similarity">
    <text evidence="5">Belongs to the folylpolyglutamate synthase family.</text>
</comment>
<evidence type="ECO:0000256" key="11">
    <source>
        <dbReference type="ARBA" id="ARBA00022741"/>
    </source>
</evidence>
<evidence type="ECO:0000259" key="22">
    <source>
        <dbReference type="Pfam" id="PF02875"/>
    </source>
</evidence>
<dbReference type="OrthoDB" id="9809356at2"/>
<comment type="pathway">
    <text evidence="3">Cofactor biosynthesis; tetrahydrofolate biosynthesis; 7,8-dihydrofolate from 2-amino-4-hydroxy-6-hydroxymethyl-7,8-dihydropteridine diphosphate and 4-aminobenzoate: step 2/2.</text>
</comment>
<dbReference type="InterPro" id="IPR036615">
    <property type="entry name" value="Mur_ligase_C_dom_sf"/>
</dbReference>
<sequence length="403" mass="45240">MTYQETLDWMFAQLPMYQQQGAKAFSGKLDGIIAFSEHLGDPHKRFKIIHVAGTNGKGSSSHMLASILQEAGYKVGLYTSPHLKDFRERIRINGNPIPKNTVIDFIEANKSFFEKRHLSFFEMTVGMAFEHFADEQVDIAIIEVGLGGRLDSTNIITPEVSLITNIGLDHTDMLGDTLEKIAYEKGGIIKEKVPVVISEFQEETVDVFKRLADERNAQIYFAEDRSYNNYEVALLGDYQAKNIKGVLGVINLLHDFDVKEEHIKNGLKNVISNTGLMGRWQKLNDRPMVICDTAHNKEGLALIVRQISKQKYRNLHMVIGFVKGKDLNAILPLLPQKAMYYWCRPNLERGLPVEVLEAKASQFGLNGTAFNSVRAAYTEALSSAENVDFVYVGGSTFTVAEIL</sequence>
<dbReference type="InterPro" id="IPR018109">
    <property type="entry name" value="Folylpolyglutamate_synth_CS"/>
</dbReference>
<dbReference type="PANTHER" id="PTHR11136">
    <property type="entry name" value="FOLYLPOLYGLUTAMATE SYNTHASE-RELATED"/>
    <property type="match status" value="1"/>
</dbReference>
<dbReference type="RefSeq" id="WP_121847842.1">
    <property type="nucleotide sequence ID" value="NZ_CP032050.1"/>
</dbReference>
<comment type="catalytic activity">
    <reaction evidence="19">
        <text>10-formyltetrahydrofolyl-(gamma-L-Glu)(n) + L-glutamate + ATP = 10-formyltetrahydrofolyl-(gamma-L-Glu)(n+1) + ADP + phosphate + H(+)</text>
        <dbReference type="Rhea" id="RHEA:51904"/>
        <dbReference type="Rhea" id="RHEA-COMP:13088"/>
        <dbReference type="Rhea" id="RHEA-COMP:14300"/>
        <dbReference type="ChEBI" id="CHEBI:15378"/>
        <dbReference type="ChEBI" id="CHEBI:29985"/>
        <dbReference type="ChEBI" id="CHEBI:30616"/>
        <dbReference type="ChEBI" id="CHEBI:43474"/>
        <dbReference type="ChEBI" id="CHEBI:134413"/>
        <dbReference type="ChEBI" id="CHEBI:456216"/>
        <dbReference type="EC" id="6.3.2.17"/>
    </reaction>
</comment>
<dbReference type="Proteomes" id="UP000276309">
    <property type="component" value="Chromosome"/>
</dbReference>
<dbReference type="GO" id="GO:0005524">
    <property type="term" value="F:ATP binding"/>
    <property type="evidence" value="ECO:0007669"/>
    <property type="project" value="UniProtKB-KW"/>
</dbReference>
<dbReference type="GO" id="GO:0004326">
    <property type="term" value="F:tetrahydrofolylpolyglutamate synthase activity"/>
    <property type="evidence" value="ECO:0007669"/>
    <property type="project" value="UniProtKB-EC"/>
</dbReference>
<dbReference type="InterPro" id="IPR004101">
    <property type="entry name" value="Mur_ligase_C"/>
</dbReference>
<organism evidence="24 25">
    <name type="scientific">Euzebyella marina</name>
    <dbReference type="NCBI Taxonomy" id="1761453"/>
    <lineage>
        <taxon>Bacteria</taxon>
        <taxon>Pseudomonadati</taxon>
        <taxon>Bacteroidota</taxon>
        <taxon>Flavobacteriia</taxon>
        <taxon>Flavobacteriales</taxon>
        <taxon>Flavobacteriaceae</taxon>
        <taxon>Euzebyella</taxon>
    </lineage>
</organism>
<accession>A0A3G2L3J2</accession>
<dbReference type="InterPro" id="IPR013221">
    <property type="entry name" value="Mur_ligase_cen"/>
</dbReference>
<dbReference type="GO" id="GO:0008841">
    <property type="term" value="F:dihydrofolate synthase activity"/>
    <property type="evidence" value="ECO:0007669"/>
    <property type="project" value="UniProtKB-EC"/>
</dbReference>
<evidence type="ECO:0000256" key="3">
    <source>
        <dbReference type="ARBA" id="ARBA00004799"/>
    </source>
</evidence>
<protein>
    <recommendedName>
        <fullName evidence="8">Dihydrofolate synthase/folylpolyglutamate synthase</fullName>
        <ecNumber evidence="6">6.3.2.12</ecNumber>
        <ecNumber evidence="7">6.3.2.17</ecNumber>
    </recommendedName>
    <alternativeName>
        <fullName evidence="17">Folylpoly-gamma-glutamate synthetase-dihydrofolate synthetase</fullName>
    </alternativeName>
    <alternativeName>
        <fullName evidence="15">Folylpolyglutamate synthetase</fullName>
    </alternativeName>
    <alternativeName>
        <fullName evidence="16">Tetrahydrofolylpolyglutamate synthase</fullName>
    </alternativeName>
</protein>
<dbReference type="Gene3D" id="3.90.190.20">
    <property type="entry name" value="Mur ligase, C-terminal domain"/>
    <property type="match status" value="1"/>
</dbReference>
<evidence type="ECO:0000256" key="18">
    <source>
        <dbReference type="ARBA" id="ARBA00047493"/>
    </source>
</evidence>
<evidence type="ECO:0000313" key="24">
    <source>
        <dbReference type="EMBL" id="AYN66791.1"/>
    </source>
</evidence>
<evidence type="ECO:0000256" key="20">
    <source>
        <dbReference type="ARBA" id="ARBA00049035"/>
    </source>
</evidence>
<reference evidence="24 25" key="1">
    <citation type="submission" date="2018-08" db="EMBL/GenBank/DDBJ databases">
        <title>The reduced genetic potential of extracellular carbohydrate catabolism in Euzebyella marina RN62, a Flavobacteriia bacterium isolated from the hadal water.</title>
        <authorList>
            <person name="Xue C."/>
        </authorList>
    </citation>
    <scope>NUCLEOTIDE SEQUENCE [LARGE SCALE GENOMIC DNA]</scope>
    <source>
        <strain evidence="24 25">RN62</strain>
    </source>
</reference>
<evidence type="ECO:0000256" key="14">
    <source>
        <dbReference type="ARBA" id="ARBA00022909"/>
    </source>
</evidence>
<evidence type="ECO:0000256" key="19">
    <source>
        <dbReference type="ARBA" id="ARBA00047808"/>
    </source>
</evidence>
<evidence type="ECO:0000256" key="5">
    <source>
        <dbReference type="ARBA" id="ARBA00008276"/>
    </source>
</evidence>
<evidence type="ECO:0000256" key="10">
    <source>
        <dbReference type="ARBA" id="ARBA00022723"/>
    </source>
</evidence>
<gene>
    <name evidence="24" type="ORF">D1013_05065</name>
</gene>
<evidence type="ECO:0000256" key="17">
    <source>
        <dbReference type="ARBA" id="ARBA00032510"/>
    </source>
</evidence>
<comment type="catalytic activity">
    <reaction evidence="21">
        <text>7,8-dihydropteroate + L-glutamate + ATP = 7,8-dihydrofolate + ADP + phosphate + H(+)</text>
        <dbReference type="Rhea" id="RHEA:23584"/>
        <dbReference type="ChEBI" id="CHEBI:15378"/>
        <dbReference type="ChEBI" id="CHEBI:17839"/>
        <dbReference type="ChEBI" id="CHEBI:29985"/>
        <dbReference type="ChEBI" id="CHEBI:30616"/>
        <dbReference type="ChEBI" id="CHEBI:43474"/>
        <dbReference type="ChEBI" id="CHEBI:57451"/>
        <dbReference type="ChEBI" id="CHEBI:456216"/>
        <dbReference type="EC" id="6.3.2.12"/>
    </reaction>
</comment>
<keyword evidence="14" id="KW-0289">Folate biosynthesis</keyword>
<keyword evidence="12" id="KW-0067">ATP-binding</keyword>
<dbReference type="Gene3D" id="3.40.1190.10">
    <property type="entry name" value="Mur-like, catalytic domain"/>
    <property type="match status" value="1"/>
</dbReference>
<evidence type="ECO:0000259" key="23">
    <source>
        <dbReference type="Pfam" id="PF08245"/>
    </source>
</evidence>
<dbReference type="Pfam" id="PF08245">
    <property type="entry name" value="Mur_ligase_M"/>
    <property type="match status" value="1"/>
</dbReference>
<keyword evidence="13" id="KW-0460">Magnesium</keyword>
<dbReference type="SUPFAM" id="SSF53623">
    <property type="entry name" value="MurD-like peptide ligases, catalytic domain"/>
    <property type="match status" value="1"/>
</dbReference>
<dbReference type="EC" id="6.3.2.12" evidence="6"/>
<dbReference type="InterPro" id="IPR036565">
    <property type="entry name" value="Mur-like_cat_sf"/>
</dbReference>
<dbReference type="FunFam" id="3.40.1190.10:FF:000011">
    <property type="entry name" value="Folylpolyglutamate synthase/dihydrofolate synthase"/>
    <property type="match status" value="1"/>
</dbReference>
<keyword evidence="10" id="KW-0479">Metal-binding</keyword>
<evidence type="ECO:0000256" key="13">
    <source>
        <dbReference type="ARBA" id="ARBA00022842"/>
    </source>
</evidence>
<evidence type="ECO:0000256" key="8">
    <source>
        <dbReference type="ARBA" id="ARBA00019357"/>
    </source>
</evidence>
<evidence type="ECO:0000256" key="2">
    <source>
        <dbReference type="ARBA" id="ARBA00002714"/>
    </source>
</evidence>
<dbReference type="KEGG" id="emar:D1013_05065"/>
<comment type="pathway">
    <text evidence="4">Cofactor biosynthesis; tetrahydrofolylpolyglutamate biosynthesis.</text>
</comment>
<evidence type="ECO:0000256" key="1">
    <source>
        <dbReference type="ARBA" id="ARBA00001946"/>
    </source>
</evidence>
<evidence type="ECO:0000256" key="21">
    <source>
        <dbReference type="ARBA" id="ARBA00049161"/>
    </source>
</evidence>
<comment type="cofactor">
    <cofactor evidence="1">
        <name>Mg(2+)</name>
        <dbReference type="ChEBI" id="CHEBI:18420"/>
    </cofactor>
</comment>
<evidence type="ECO:0000256" key="7">
    <source>
        <dbReference type="ARBA" id="ARBA00013025"/>
    </source>
</evidence>
<dbReference type="PROSITE" id="PS01011">
    <property type="entry name" value="FOLYLPOLYGLU_SYNT_1"/>
    <property type="match status" value="1"/>
</dbReference>
<evidence type="ECO:0000256" key="16">
    <source>
        <dbReference type="ARBA" id="ARBA00030592"/>
    </source>
</evidence>
<name>A0A3G2L3J2_9FLAO</name>
<dbReference type="PANTHER" id="PTHR11136:SF0">
    <property type="entry name" value="DIHYDROFOLATE SYNTHETASE-RELATED"/>
    <property type="match status" value="1"/>
</dbReference>
<evidence type="ECO:0000256" key="12">
    <source>
        <dbReference type="ARBA" id="ARBA00022840"/>
    </source>
</evidence>
<comment type="catalytic activity">
    <reaction evidence="18">
        <text>(6S)-5,6,7,8-tetrahydrofolyl-(gamma-L-Glu)(n) + L-glutamate + ATP = (6S)-5,6,7,8-tetrahydrofolyl-(gamma-L-Glu)(n+1) + ADP + phosphate + H(+)</text>
        <dbReference type="Rhea" id="RHEA:10580"/>
        <dbReference type="Rhea" id="RHEA-COMP:14738"/>
        <dbReference type="Rhea" id="RHEA-COMP:14740"/>
        <dbReference type="ChEBI" id="CHEBI:15378"/>
        <dbReference type="ChEBI" id="CHEBI:29985"/>
        <dbReference type="ChEBI" id="CHEBI:30616"/>
        <dbReference type="ChEBI" id="CHEBI:43474"/>
        <dbReference type="ChEBI" id="CHEBI:141005"/>
        <dbReference type="ChEBI" id="CHEBI:456216"/>
        <dbReference type="EC" id="6.3.2.17"/>
    </reaction>
</comment>
<proteinExistence type="inferred from homology"/>
<keyword evidence="25" id="KW-1185">Reference proteome</keyword>
<dbReference type="NCBIfam" id="TIGR01499">
    <property type="entry name" value="folC"/>
    <property type="match status" value="1"/>
</dbReference>
<evidence type="ECO:0000256" key="15">
    <source>
        <dbReference type="ARBA" id="ARBA00030048"/>
    </source>
</evidence>
<feature type="domain" description="Mur ligase C-terminal" evidence="22">
    <location>
        <begin position="278"/>
        <end position="395"/>
    </location>
</feature>
<dbReference type="AlphaFoldDB" id="A0A3G2L3J2"/>
<comment type="catalytic activity">
    <reaction evidence="20">
        <text>(6R)-5,10-methylenetetrahydrofolyl-(gamma-L-Glu)(n) + L-glutamate + ATP = (6R)-5,10-methylenetetrahydrofolyl-(gamma-L-Glu)(n+1) + ADP + phosphate + H(+)</text>
        <dbReference type="Rhea" id="RHEA:51912"/>
        <dbReference type="Rhea" id="RHEA-COMP:13257"/>
        <dbReference type="Rhea" id="RHEA-COMP:13258"/>
        <dbReference type="ChEBI" id="CHEBI:15378"/>
        <dbReference type="ChEBI" id="CHEBI:29985"/>
        <dbReference type="ChEBI" id="CHEBI:30616"/>
        <dbReference type="ChEBI" id="CHEBI:43474"/>
        <dbReference type="ChEBI" id="CHEBI:136572"/>
        <dbReference type="ChEBI" id="CHEBI:456216"/>
        <dbReference type="EC" id="6.3.2.17"/>
    </reaction>
</comment>
<dbReference type="InterPro" id="IPR001645">
    <property type="entry name" value="Folylpolyglutamate_synth"/>
</dbReference>
<evidence type="ECO:0000313" key="25">
    <source>
        <dbReference type="Proteomes" id="UP000276309"/>
    </source>
</evidence>
<dbReference type="GO" id="GO:0046872">
    <property type="term" value="F:metal ion binding"/>
    <property type="evidence" value="ECO:0007669"/>
    <property type="project" value="UniProtKB-KW"/>
</dbReference>
<keyword evidence="11" id="KW-0547">Nucleotide-binding</keyword>
<feature type="domain" description="Mur ligase central" evidence="23">
    <location>
        <begin position="51"/>
        <end position="227"/>
    </location>
</feature>
<dbReference type="EC" id="6.3.2.17" evidence="7"/>
<dbReference type="EMBL" id="CP032050">
    <property type="protein sequence ID" value="AYN66791.1"/>
    <property type="molecule type" value="Genomic_DNA"/>
</dbReference>
<dbReference type="Pfam" id="PF02875">
    <property type="entry name" value="Mur_ligase_C"/>
    <property type="match status" value="1"/>
</dbReference>
<comment type="function">
    <text evidence="2">Functions in two distinct reactions of the de novo folate biosynthetic pathway. Catalyzes the addition of a glutamate residue to dihydropteroate (7,8-dihydropteroate or H2Pte) to form dihydrofolate (7,8-dihydrofolate monoglutamate or H2Pte-Glu). Also catalyzes successive additions of L-glutamate to tetrahydrofolate or 10-formyltetrahydrofolate or 5,10-methylenetetrahydrofolate, leading to folylpolyglutamate derivatives.</text>
</comment>
<dbReference type="PROSITE" id="PS01012">
    <property type="entry name" value="FOLYLPOLYGLU_SYNT_2"/>
    <property type="match status" value="1"/>
</dbReference>
<evidence type="ECO:0000256" key="6">
    <source>
        <dbReference type="ARBA" id="ARBA00013023"/>
    </source>
</evidence>
<keyword evidence="9" id="KW-0436">Ligase</keyword>
<dbReference type="GO" id="GO:0046656">
    <property type="term" value="P:folic acid biosynthetic process"/>
    <property type="evidence" value="ECO:0007669"/>
    <property type="project" value="UniProtKB-KW"/>
</dbReference>
<evidence type="ECO:0000256" key="9">
    <source>
        <dbReference type="ARBA" id="ARBA00022598"/>
    </source>
</evidence>
<evidence type="ECO:0000256" key="4">
    <source>
        <dbReference type="ARBA" id="ARBA00005150"/>
    </source>
</evidence>